<keyword evidence="3" id="KW-0732">Signal</keyword>
<reference evidence="6" key="1">
    <citation type="submission" date="2016-10" db="EMBL/GenBank/DDBJ databases">
        <authorList>
            <person name="Varghese N."/>
            <person name="Submissions S."/>
        </authorList>
    </citation>
    <scope>NUCLEOTIDE SEQUENCE [LARGE SCALE GENOMIC DNA]</scope>
    <source>
        <strain evidence="6">DSM 44993</strain>
    </source>
</reference>
<dbReference type="InterPro" id="IPR002018">
    <property type="entry name" value="CarbesteraseB"/>
</dbReference>
<sequence length="540" mass="56624">MNRSDRTRYRTRMSRATAGLAVALAVLSITTAGPVNAAPAEAPLTVTVDSGRLHGTVAGSTRQFLGVPYAKPPVGELRWTPPQPVAHWSGVREATAAGNPCPQQGALPGNLPPINEDCLFLNVTTPRSERPGARLPVMVWWHGGGYTTGAGSPYDAQRLADQGDVIVVTVNYRLGIFGYYGLPGLAGSGNFGFADQIAGLKWAKRNAAAFGGDPRNVTIFGESAGGMSVCAMLTSPQAPGLVDKAAISSGSCRLDWPDGGLFPGTPAQTPYISLAQDQADGTSKAASLGCTTEVLRCMRGKPMAELLPSTVDFSDHLAYGTSLLPRYPADALRDGRFARIPVISGGNADEARSFVGGAIVADPSSVTAQSYPKLIQQAFGDQAGKVAARYPLSAYPSAALAWSTVITDGAWACPTATADRQLAAHTTVYPYEFADPNAPNVNGINLPELPQGAAHATDLPTFFDLGGVNLLKTPPQQELAASMIGYWTRFAWTGNPNRPGAPHWARATRIGTAALQFVPGAIQPVDFAAEHQCGLWDSLG</sequence>
<gene>
    <name evidence="5" type="ORF">SAMN04489732_12490</name>
</gene>
<evidence type="ECO:0000256" key="3">
    <source>
        <dbReference type="RuleBase" id="RU361235"/>
    </source>
</evidence>
<dbReference type="STRING" id="394193.SAMN04489732_12490"/>
<dbReference type="InterPro" id="IPR029058">
    <property type="entry name" value="AB_hydrolase_fold"/>
</dbReference>
<dbReference type="AlphaFoldDB" id="A0A1H8YLT6"/>
<accession>A0A1H8YLT6</accession>
<dbReference type="InterPro" id="IPR050309">
    <property type="entry name" value="Type-B_Carboxylest/Lipase"/>
</dbReference>
<dbReference type="InterPro" id="IPR019826">
    <property type="entry name" value="Carboxylesterase_B_AS"/>
</dbReference>
<evidence type="ECO:0000256" key="2">
    <source>
        <dbReference type="ARBA" id="ARBA00022801"/>
    </source>
</evidence>
<keyword evidence="2 3" id="KW-0378">Hydrolase</keyword>
<name>A0A1H8YLT6_9PSEU</name>
<dbReference type="PROSITE" id="PS00122">
    <property type="entry name" value="CARBOXYLESTERASE_B_1"/>
    <property type="match status" value="1"/>
</dbReference>
<protein>
    <recommendedName>
        <fullName evidence="3">Carboxylic ester hydrolase</fullName>
        <ecNumber evidence="3">3.1.1.-</ecNumber>
    </recommendedName>
</protein>
<dbReference type="OrthoDB" id="4308422at2"/>
<dbReference type="GO" id="GO:0016787">
    <property type="term" value="F:hydrolase activity"/>
    <property type="evidence" value="ECO:0007669"/>
    <property type="project" value="UniProtKB-KW"/>
</dbReference>
<dbReference type="EMBL" id="FOEF01000024">
    <property type="protein sequence ID" value="SEP53119.1"/>
    <property type="molecule type" value="Genomic_DNA"/>
</dbReference>
<feature type="chain" id="PRO_5011329373" description="Carboxylic ester hydrolase" evidence="3">
    <location>
        <begin position="38"/>
        <end position="540"/>
    </location>
</feature>
<keyword evidence="6" id="KW-1185">Reference proteome</keyword>
<evidence type="ECO:0000259" key="4">
    <source>
        <dbReference type="Pfam" id="PF00135"/>
    </source>
</evidence>
<dbReference type="Pfam" id="PF00135">
    <property type="entry name" value="COesterase"/>
    <property type="match status" value="1"/>
</dbReference>
<comment type="similarity">
    <text evidence="1 3">Belongs to the type-B carboxylesterase/lipase family.</text>
</comment>
<dbReference type="Gene3D" id="3.40.50.1820">
    <property type="entry name" value="alpha/beta hydrolase"/>
    <property type="match status" value="1"/>
</dbReference>
<dbReference type="EC" id="3.1.1.-" evidence="3"/>
<feature type="domain" description="Carboxylesterase type B" evidence="4">
    <location>
        <begin position="45"/>
        <end position="512"/>
    </location>
</feature>
<organism evidence="5 6">
    <name type="scientific">Amycolatopsis saalfeldensis</name>
    <dbReference type="NCBI Taxonomy" id="394193"/>
    <lineage>
        <taxon>Bacteria</taxon>
        <taxon>Bacillati</taxon>
        <taxon>Actinomycetota</taxon>
        <taxon>Actinomycetes</taxon>
        <taxon>Pseudonocardiales</taxon>
        <taxon>Pseudonocardiaceae</taxon>
        <taxon>Amycolatopsis</taxon>
    </lineage>
</organism>
<evidence type="ECO:0000313" key="6">
    <source>
        <dbReference type="Proteomes" id="UP000198582"/>
    </source>
</evidence>
<dbReference type="SUPFAM" id="SSF53474">
    <property type="entry name" value="alpha/beta-Hydrolases"/>
    <property type="match status" value="1"/>
</dbReference>
<dbReference type="PANTHER" id="PTHR11559">
    <property type="entry name" value="CARBOXYLESTERASE"/>
    <property type="match status" value="1"/>
</dbReference>
<feature type="signal peptide" evidence="3">
    <location>
        <begin position="1"/>
        <end position="37"/>
    </location>
</feature>
<evidence type="ECO:0000313" key="5">
    <source>
        <dbReference type="EMBL" id="SEP53119.1"/>
    </source>
</evidence>
<evidence type="ECO:0000256" key="1">
    <source>
        <dbReference type="ARBA" id="ARBA00005964"/>
    </source>
</evidence>
<dbReference type="Proteomes" id="UP000198582">
    <property type="component" value="Unassembled WGS sequence"/>
</dbReference>
<proteinExistence type="inferred from homology"/>